<evidence type="ECO:0000313" key="2">
    <source>
        <dbReference type="Proteomes" id="UP001597480"/>
    </source>
</evidence>
<evidence type="ECO:0000313" key="1">
    <source>
        <dbReference type="EMBL" id="MFD2600785.1"/>
    </source>
</evidence>
<dbReference type="EMBL" id="JBHUMD010000003">
    <property type="protein sequence ID" value="MFD2600785.1"/>
    <property type="molecule type" value="Genomic_DNA"/>
</dbReference>
<reference evidence="2" key="1">
    <citation type="journal article" date="2019" name="Int. J. Syst. Evol. Microbiol.">
        <title>The Global Catalogue of Microorganisms (GCM) 10K type strain sequencing project: providing services to taxonomists for standard genome sequencing and annotation.</title>
        <authorList>
            <consortium name="The Broad Institute Genomics Platform"/>
            <consortium name="The Broad Institute Genome Sequencing Center for Infectious Disease"/>
            <person name="Wu L."/>
            <person name="Ma J."/>
        </authorList>
    </citation>
    <scope>NUCLEOTIDE SEQUENCE [LARGE SCALE GENOMIC DNA]</scope>
    <source>
        <strain evidence="2">KCTC 42107</strain>
    </source>
</reference>
<comment type="caution">
    <text evidence="1">The sequence shown here is derived from an EMBL/GenBank/DDBJ whole genome shotgun (WGS) entry which is preliminary data.</text>
</comment>
<name>A0ABW5NPJ6_9FLAO</name>
<keyword evidence="2" id="KW-1185">Reference proteome</keyword>
<gene>
    <name evidence="1" type="ORF">ACFSR3_01840</name>
</gene>
<dbReference type="RefSeq" id="WP_379819457.1">
    <property type="nucleotide sequence ID" value="NZ_JBHUMD010000003.1"/>
</dbReference>
<proteinExistence type="predicted"/>
<sequence>MSNTMQILSAEFEALKSDLIAKYDELGMRASGQWAERLSVQSGENGAGILQESYGDQLEFGRKPGKQPPSEAIEQWLIAKGIAARLEKDITISSLAYLIARKIGREGWNREQHGGVNLISSVVTPERIQSIIDKIGESQLNELTTKISDYLNTLQA</sequence>
<protein>
    <submittedName>
        <fullName evidence="1">Uncharacterized protein</fullName>
    </submittedName>
</protein>
<organism evidence="1 2">
    <name type="scientific">Flavobacterium suzhouense</name>
    <dbReference type="NCBI Taxonomy" id="1529638"/>
    <lineage>
        <taxon>Bacteria</taxon>
        <taxon>Pseudomonadati</taxon>
        <taxon>Bacteroidota</taxon>
        <taxon>Flavobacteriia</taxon>
        <taxon>Flavobacteriales</taxon>
        <taxon>Flavobacteriaceae</taxon>
        <taxon>Flavobacterium</taxon>
    </lineage>
</organism>
<accession>A0ABW5NPJ6</accession>
<dbReference type="Proteomes" id="UP001597480">
    <property type="component" value="Unassembled WGS sequence"/>
</dbReference>